<organism evidence="1 2">
    <name type="scientific">Persicimonas caeni</name>
    <dbReference type="NCBI Taxonomy" id="2292766"/>
    <lineage>
        <taxon>Bacteria</taxon>
        <taxon>Deltaproteobacteria</taxon>
        <taxon>Bradymonadales</taxon>
        <taxon>Bradymonadaceae</taxon>
        <taxon>Persicimonas</taxon>
    </lineage>
</organism>
<reference evidence="1 2" key="1">
    <citation type="submission" date="2019-06" db="EMBL/GenBank/DDBJ databases">
        <title>Persicimonas caeni gen. nov., sp. nov., a predatory bacterium isolated from solar saltern.</title>
        <authorList>
            <person name="Wang S."/>
        </authorList>
    </citation>
    <scope>NUCLEOTIDE SEQUENCE [LARGE SCALE GENOMIC DNA]</scope>
    <source>
        <strain evidence="1 2">YN101</strain>
    </source>
</reference>
<accession>A0A5B8YBM9</accession>
<accession>A0A4Y6Q0K2</accession>
<dbReference type="EMBL" id="CP041186">
    <property type="protein sequence ID" value="QDG54094.1"/>
    <property type="molecule type" value="Genomic_DNA"/>
</dbReference>
<evidence type="ECO:0000313" key="2">
    <source>
        <dbReference type="Proteomes" id="UP000315995"/>
    </source>
</evidence>
<keyword evidence="2" id="KW-1185">Reference proteome</keyword>
<name>A0A4Y6Q0K2_PERCE</name>
<dbReference type="PROSITE" id="PS51257">
    <property type="entry name" value="PROKAR_LIPOPROTEIN"/>
    <property type="match status" value="1"/>
</dbReference>
<protein>
    <recommendedName>
        <fullName evidence="3">Lipoprotein</fullName>
    </recommendedName>
</protein>
<dbReference type="RefSeq" id="WP_141200539.1">
    <property type="nucleotide sequence ID" value="NZ_CP041186.1"/>
</dbReference>
<dbReference type="Proteomes" id="UP000315995">
    <property type="component" value="Chromosome"/>
</dbReference>
<proteinExistence type="predicted"/>
<sequence length="372" mass="41594">MRSLSALLCLIAMAAALVGCEREPCHGQPEKNWNAEGTWGFLGELPVGEKGAVCGADEDQVDIDHGLAKDKSAEVRKQWKGWLADNGWTAEPAGPWNKKEREEEFWGERIGIYGKGNKTIRVSLLPSDVGLSSRVEWLHRIPFLPVDENLFKAGEARLDAVRKATSAWQPDQTTECNAESLEEVSGEKGEPLIMIDRRHLELMDKKEEEAFGQYTMADRLVRAPERVSMKEDHVGWSRSINQRRRRAKAFEMSPMVFVFHATAEDLQPPKITSWPGRKTADGKPLTTFTSGKLSGHALLADADAGQVLCHFSISVENDKEFETPRKSAMEALWVDLMVQTQRAIDAKVAQFPVLDDFKRRGSLVAEATRRGP</sequence>
<dbReference type="AlphaFoldDB" id="A0A4Y6Q0K2"/>
<gene>
    <name evidence="1" type="ORF">FIV42_26140</name>
</gene>
<evidence type="ECO:0008006" key="3">
    <source>
        <dbReference type="Google" id="ProtNLM"/>
    </source>
</evidence>
<evidence type="ECO:0000313" key="1">
    <source>
        <dbReference type="EMBL" id="QDG54094.1"/>
    </source>
</evidence>